<evidence type="ECO:0000259" key="4">
    <source>
        <dbReference type="Pfam" id="PF17899"/>
    </source>
</evidence>
<proteinExistence type="predicted"/>
<feature type="signal peptide" evidence="1">
    <location>
        <begin position="1"/>
        <end position="19"/>
    </location>
</feature>
<dbReference type="Gene3D" id="1.10.390.10">
    <property type="entry name" value="Neutral Protease Domain 2"/>
    <property type="match status" value="1"/>
</dbReference>
<dbReference type="Pfam" id="PF13180">
    <property type="entry name" value="PDZ_2"/>
    <property type="match status" value="1"/>
</dbReference>
<comment type="caution">
    <text evidence="5">The sequence shown here is derived from an EMBL/GenBank/DDBJ whole genome shotgun (WGS) entry which is preliminary data.</text>
</comment>
<dbReference type="Gene3D" id="2.30.42.10">
    <property type="match status" value="1"/>
</dbReference>
<feature type="domain" description="Peptidase M61 N-terminal" evidence="4">
    <location>
        <begin position="24"/>
        <end position="186"/>
    </location>
</feature>
<dbReference type="InterPro" id="IPR036034">
    <property type="entry name" value="PDZ_sf"/>
</dbReference>
<dbReference type="InterPro" id="IPR007963">
    <property type="entry name" value="Peptidase_M61_catalytic"/>
</dbReference>
<evidence type="ECO:0000259" key="2">
    <source>
        <dbReference type="Pfam" id="PF05299"/>
    </source>
</evidence>
<feature type="chain" id="PRO_5046873713" evidence="1">
    <location>
        <begin position="20"/>
        <end position="606"/>
    </location>
</feature>
<organism evidence="5 6">
    <name type="scientific">Pedobacter alpinus</name>
    <dbReference type="NCBI Taxonomy" id="1590643"/>
    <lineage>
        <taxon>Bacteria</taxon>
        <taxon>Pseudomonadati</taxon>
        <taxon>Bacteroidota</taxon>
        <taxon>Sphingobacteriia</taxon>
        <taxon>Sphingobacteriales</taxon>
        <taxon>Sphingobacteriaceae</taxon>
        <taxon>Pedobacter</taxon>
    </lineage>
</organism>
<dbReference type="SUPFAM" id="SSF55486">
    <property type="entry name" value="Metalloproteases ('zincins'), catalytic domain"/>
    <property type="match status" value="1"/>
</dbReference>
<gene>
    <name evidence="5" type="ORF">ACFSSE_01395</name>
</gene>
<dbReference type="PIRSF" id="PIRSF016493">
    <property type="entry name" value="Glycyl_aminpptds"/>
    <property type="match status" value="1"/>
</dbReference>
<accession>A0ABW5TMY8</accession>
<dbReference type="InterPro" id="IPR027268">
    <property type="entry name" value="Peptidase_M4/M1_CTD_sf"/>
</dbReference>
<keyword evidence="6" id="KW-1185">Reference proteome</keyword>
<dbReference type="EMBL" id="JBHULV010000008">
    <property type="protein sequence ID" value="MFD2730348.1"/>
    <property type="molecule type" value="Genomic_DNA"/>
</dbReference>
<dbReference type="InterPro" id="IPR001478">
    <property type="entry name" value="PDZ"/>
</dbReference>
<evidence type="ECO:0000256" key="1">
    <source>
        <dbReference type="SAM" id="SignalP"/>
    </source>
</evidence>
<protein>
    <submittedName>
        <fullName evidence="5">M61 family metallopeptidase</fullName>
    </submittedName>
</protein>
<dbReference type="InterPro" id="IPR024191">
    <property type="entry name" value="Peptidase_M61"/>
</dbReference>
<dbReference type="Pfam" id="PF17899">
    <property type="entry name" value="Peptidase_M61_N"/>
    <property type="match status" value="1"/>
</dbReference>
<dbReference type="InterPro" id="IPR040756">
    <property type="entry name" value="Peptidase_M61_N"/>
</dbReference>
<feature type="domain" description="Peptidase M61 catalytic" evidence="2">
    <location>
        <begin position="283"/>
        <end position="401"/>
    </location>
</feature>
<reference evidence="6" key="1">
    <citation type="journal article" date="2019" name="Int. J. Syst. Evol. Microbiol.">
        <title>The Global Catalogue of Microorganisms (GCM) 10K type strain sequencing project: providing services to taxonomists for standard genome sequencing and annotation.</title>
        <authorList>
            <consortium name="The Broad Institute Genomics Platform"/>
            <consortium name="The Broad Institute Genome Sequencing Center for Infectious Disease"/>
            <person name="Wu L."/>
            <person name="Ma J."/>
        </authorList>
    </citation>
    <scope>NUCLEOTIDE SEQUENCE [LARGE SCALE GENOMIC DNA]</scope>
    <source>
        <strain evidence="6">KCTC 42456</strain>
    </source>
</reference>
<dbReference type="Pfam" id="PF05299">
    <property type="entry name" value="Peptidase_M61"/>
    <property type="match status" value="1"/>
</dbReference>
<name>A0ABW5TMY8_9SPHI</name>
<dbReference type="SUPFAM" id="SSF50156">
    <property type="entry name" value="PDZ domain-like"/>
    <property type="match status" value="1"/>
</dbReference>
<keyword evidence="1" id="KW-0732">Signal</keyword>
<dbReference type="Proteomes" id="UP001597546">
    <property type="component" value="Unassembled WGS sequence"/>
</dbReference>
<feature type="domain" description="PDZ" evidence="3">
    <location>
        <begin position="492"/>
        <end position="569"/>
    </location>
</feature>
<evidence type="ECO:0000313" key="5">
    <source>
        <dbReference type="EMBL" id="MFD2730348.1"/>
    </source>
</evidence>
<dbReference type="RefSeq" id="WP_379040929.1">
    <property type="nucleotide sequence ID" value="NZ_JBHSKW010000005.1"/>
</dbReference>
<sequence>MKKTLLLLFIFTAALQIKAQEAIQYTVSFENAVHHEATISMYVTQLTTEPLIVRVSRSSPGRYATHEFGKNIYDVKAYNADGKEIIIEQTEGDVYTVPQHQDKVKITYTLFGNWVDGTYTGIDSQHAHLNMPASFMWIPALQNRPITVKFVTPQNWKIATQLILKDGFYHAPNLQYFMDSPTELSNYDVKTWEVENADGLKQQINIVLHGKTSDSTFNDFETKVKKVVKEAQAVFGELPKFDNGEYRFLIDVLPTNAGDGMEHRNSTIITNKSESLDKSANRILGTVSHEFFHAWNVERIRPQSLEPFNFEKANMSESLWFAEGFTQYYGELLLARAGINSAENFAKTQGRFLNSVLNAPGANKYSPIFMSKRAVFVDAGVSIDKNNHGNIFSSYYIYGNITALALDLTLRTQFNLNLDDYMKAVWQAYGKPEKPYQLSDLQNVLASYTQSPDFAKLFFEQYIYGTEKANYKTLLAKFGYVLKLTNAGKAWIGNEFLKEDNGKIIISSAAIKGSPIYEAGLEEGDKILKFEDGEIAGLAVMPEFLKAPIGYTVKVTFERNNEIMETKLTLLSDPNLEVISFEEAGLTVTPEIETLRQNWLGSKSKN</sequence>
<dbReference type="Gene3D" id="2.60.40.3650">
    <property type="match status" value="1"/>
</dbReference>
<evidence type="ECO:0000313" key="6">
    <source>
        <dbReference type="Proteomes" id="UP001597546"/>
    </source>
</evidence>
<evidence type="ECO:0000259" key="3">
    <source>
        <dbReference type="Pfam" id="PF13180"/>
    </source>
</evidence>